<evidence type="ECO:0000256" key="6">
    <source>
        <dbReference type="RuleBase" id="RU004335"/>
    </source>
</evidence>
<comment type="caution">
    <text evidence="9">The sequence shown here is derived from an EMBL/GenBank/DDBJ whole genome shotgun (WGS) entry which is preliminary data.</text>
</comment>
<dbReference type="PANTHER" id="PTHR32227">
    <property type="entry name" value="GLUCAN ENDO-1,3-BETA-GLUCOSIDASE BG1-RELATED-RELATED"/>
    <property type="match status" value="1"/>
</dbReference>
<evidence type="ECO:0000256" key="4">
    <source>
        <dbReference type="ARBA" id="ARBA00022801"/>
    </source>
</evidence>
<dbReference type="Gene3D" id="3.20.20.80">
    <property type="entry name" value="Glycosidases"/>
    <property type="match status" value="1"/>
</dbReference>
<evidence type="ECO:0000313" key="10">
    <source>
        <dbReference type="Proteomes" id="UP000187203"/>
    </source>
</evidence>
<name>A0A1R3KR97_9ROSI</name>
<comment type="catalytic activity">
    <reaction evidence="1">
        <text>Hydrolysis of (1-&gt;3)-beta-D-glucosidic linkages in (1-&gt;3)-beta-D-glucans.</text>
        <dbReference type="EC" id="3.2.1.39"/>
    </reaction>
</comment>
<gene>
    <name evidence="9" type="ORF">COLO4_05310</name>
</gene>
<dbReference type="PROSITE" id="PS00587">
    <property type="entry name" value="GLYCOSYL_HYDROL_F17"/>
    <property type="match status" value="1"/>
</dbReference>
<proteinExistence type="inferred from homology"/>
<keyword evidence="4 7" id="KW-0378">Hydrolase</keyword>
<protein>
    <recommendedName>
        <fullName evidence="3">glucan endo-1,3-beta-D-glucosidase</fullName>
        <ecNumber evidence="3">3.2.1.39</ecNumber>
    </recommendedName>
</protein>
<keyword evidence="8" id="KW-0732">Signal</keyword>
<evidence type="ECO:0000256" key="8">
    <source>
        <dbReference type="SAM" id="SignalP"/>
    </source>
</evidence>
<keyword evidence="10" id="KW-1185">Reference proteome</keyword>
<dbReference type="EC" id="3.2.1.39" evidence="3"/>
<accession>A0A1R3KR97</accession>
<dbReference type="GO" id="GO:0042973">
    <property type="term" value="F:glucan endo-1,3-beta-D-glucosidase activity"/>
    <property type="evidence" value="ECO:0007669"/>
    <property type="project" value="UniProtKB-EC"/>
</dbReference>
<dbReference type="AlphaFoldDB" id="A0A1R3KR97"/>
<dbReference type="InterPro" id="IPR000490">
    <property type="entry name" value="Glyco_hydro_17"/>
</dbReference>
<dbReference type="FunFam" id="3.20.20.80:FF:000010">
    <property type="entry name" value="glucan endo-1,3-beta-glucosidase, basic"/>
    <property type="match status" value="1"/>
</dbReference>
<evidence type="ECO:0000256" key="5">
    <source>
        <dbReference type="ARBA" id="ARBA00023295"/>
    </source>
</evidence>
<dbReference type="GO" id="GO:0005975">
    <property type="term" value="P:carbohydrate metabolic process"/>
    <property type="evidence" value="ECO:0007669"/>
    <property type="project" value="InterPro"/>
</dbReference>
<reference evidence="10" key="1">
    <citation type="submission" date="2013-09" db="EMBL/GenBank/DDBJ databases">
        <title>Corchorus olitorius genome sequencing.</title>
        <authorList>
            <person name="Alam M."/>
            <person name="Haque M.S."/>
            <person name="Islam M.S."/>
            <person name="Emdad E.M."/>
            <person name="Islam M.M."/>
            <person name="Ahmed B."/>
            <person name="Halim A."/>
            <person name="Hossen Q.M.M."/>
            <person name="Hossain M.Z."/>
            <person name="Ahmed R."/>
            <person name="Khan M.M."/>
            <person name="Islam R."/>
            <person name="Rashid M.M."/>
            <person name="Khan S.A."/>
            <person name="Rahman M.S."/>
            <person name="Alam M."/>
            <person name="Yahiya A.S."/>
            <person name="Khan M.S."/>
            <person name="Azam M.S."/>
            <person name="Haque T."/>
            <person name="Lashkar M.Z.H."/>
            <person name="Akhand A.I."/>
            <person name="Morshed G."/>
            <person name="Roy S."/>
            <person name="Uddin K.S."/>
            <person name="Rabeya T."/>
            <person name="Hossain A.S."/>
            <person name="Chowdhury A."/>
            <person name="Snigdha A.R."/>
            <person name="Mortoza M.S."/>
            <person name="Matin S.A."/>
            <person name="Hoque S.M.E."/>
            <person name="Islam M.K."/>
            <person name="Roy D.K."/>
            <person name="Haider R."/>
            <person name="Moosa M.M."/>
            <person name="Elias S.M."/>
            <person name="Hasan A.M."/>
            <person name="Jahan S."/>
            <person name="Shafiuddin M."/>
            <person name="Mahmood N."/>
            <person name="Shommy N.S."/>
        </authorList>
    </citation>
    <scope>NUCLEOTIDE SEQUENCE [LARGE SCALE GENOMIC DNA]</scope>
    <source>
        <strain evidence="10">cv. O-4</strain>
    </source>
</reference>
<dbReference type="InterPro" id="IPR017853">
    <property type="entry name" value="GH"/>
</dbReference>
<feature type="signal peptide" evidence="8">
    <location>
        <begin position="1"/>
        <end position="24"/>
    </location>
</feature>
<dbReference type="SUPFAM" id="SSF51445">
    <property type="entry name" value="(Trans)glycosidases"/>
    <property type="match status" value="1"/>
</dbReference>
<evidence type="ECO:0000313" key="9">
    <source>
        <dbReference type="EMBL" id="OMP09606.1"/>
    </source>
</evidence>
<sequence length="340" mass="37382">MAPVFAMSIMILGILSFHPKTVFGGDTGINYGTNGDNLPSAKQVIDFLTTQMSSKITLIRVEDASLEILEALSGTNLVVTIGVPNEAIPYVASSQDAADKWFQDHIVNYIRKGVRFRYLCVGNDAVLSTILASQVIRAIANLHESIRKSGIDYLFVSTAVGGGVLGASYPPSQGQFAPGVSQIMSNLTSFLYSIGSPLLINVYPFFALVSEPDHISLEYALFQSQTPVVIDGNLAYYNLFDAMVDAFLAAMVRVVGKEDVKVVVSETGWPTAGYEPFSSIENARIYNNKLREHVIGVGKTPRKADMNMEVYIFDMFNENFKGKGNFGTFYPDFRQVYPLW</sequence>
<dbReference type="InterPro" id="IPR044965">
    <property type="entry name" value="Glyco_hydro_17_plant"/>
</dbReference>
<dbReference type="Proteomes" id="UP000187203">
    <property type="component" value="Unassembled WGS sequence"/>
</dbReference>
<dbReference type="OrthoDB" id="941679at2759"/>
<feature type="chain" id="PRO_5013249611" description="glucan endo-1,3-beta-D-glucosidase" evidence="8">
    <location>
        <begin position="25"/>
        <end position="340"/>
    </location>
</feature>
<evidence type="ECO:0000256" key="3">
    <source>
        <dbReference type="ARBA" id="ARBA00012780"/>
    </source>
</evidence>
<dbReference type="EMBL" id="AWUE01012297">
    <property type="protein sequence ID" value="OMP09606.1"/>
    <property type="molecule type" value="Genomic_DNA"/>
</dbReference>
<dbReference type="Pfam" id="PF00332">
    <property type="entry name" value="Glyco_hydro_17"/>
    <property type="match status" value="1"/>
</dbReference>
<organism evidence="9 10">
    <name type="scientific">Corchorus olitorius</name>
    <dbReference type="NCBI Taxonomy" id="93759"/>
    <lineage>
        <taxon>Eukaryota</taxon>
        <taxon>Viridiplantae</taxon>
        <taxon>Streptophyta</taxon>
        <taxon>Embryophyta</taxon>
        <taxon>Tracheophyta</taxon>
        <taxon>Spermatophyta</taxon>
        <taxon>Magnoliopsida</taxon>
        <taxon>eudicotyledons</taxon>
        <taxon>Gunneridae</taxon>
        <taxon>Pentapetalae</taxon>
        <taxon>rosids</taxon>
        <taxon>malvids</taxon>
        <taxon>Malvales</taxon>
        <taxon>Malvaceae</taxon>
        <taxon>Grewioideae</taxon>
        <taxon>Apeibeae</taxon>
        <taxon>Corchorus</taxon>
    </lineage>
</organism>
<dbReference type="STRING" id="93759.A0A1R3KR97"/>
<evidence type="ECO:0000256" key="7">
    <source>
        <dbReference type="RuleBase" id="RU004336"/>
    </source>
</evidence>
<comment type="similarity">
    <text evidence="2 6">Belongs to the glycosyl hydrolase 17 family.</text>
</comment>
<keyword evidence="5 7" id="KW-0326">Glycosidase</keyword>
<evidence type="ECO:0000256" key="1">
    <source>
        <dbReference type="ARBA" id="ARBA00000382"/>
    </source>
</evidence>
<evidence type="ECO:0000256" key="2">
    <source>
        <dbReference type="ARBA" id="ARBA00008773"/>
    </source>
</evidence>